<feature type="coiled-coil region" evidence="5">
    <location>
        <begin position="442"/>
        <end position="512"/>
    </location>
</feature>
<dbReference type="AlphaFoldDB" id="A0A668RXF1"/>
<dbReference type="GO" id="GO:0005930">
    <property type="term" value="C:axoneme"/>
    <property type="evidence" value="ECO:0007669"/>
    <property type="project" value="InterPro"/>
</dbReference>
<dbReference type="GO" id="GO:0060285">
    <property type="term" value="P:cilium-dependent cell motility"/>
    <property type="evidence" value="ECO:0007669"/>
    <property type="project" value="TreeGrafter"/>
</dbReference>
<feature type="coiled-coil region" evidence="5">
    <location>
        <begin position="373"/>
        <end position="414"/>
    </location>
</feature>
<dbReference type="PANTHER" id="PTHR18962:SF0">
    <property type="entry name" value="COILED-COIL DOMAIN-CONTAINING PROTEIN 39"/>
    <property type="match status" value="1"/>
</dbReference>
<feature type="coiled-coil region" evidence="5">
    <location>
        <begin position="291"/>
        <end position="336"/>
    </location>
</feature>
<gene>
    <name evidence="7" type="primary">ccdc39</name>
</gene>
<feature type="coiled-coil region" evidence="5">
    <location>
        <begin position="187"/>
        <end position="240"/>
    </location>
</feature>
<feature type="compositionally biased region" description="Low complexity" evidence="6">
    <location>
        <begin position="577"/>
        <end position="619"/>
    </location>
</feature>
<dbReference type="GO" id="GO:0060287">
    <property type="term" value="P:epithelial cilium movement involved in determination of left/right asymmetry"/>
    <property type="evidence" value="ECO:0007669"/>
    <property type="project" value="TreeGrafter"/>
</dbReference>
<dbReference type="Proteomes" id="UP000472276">
    <property type="component" value="Unassembled WGS sequence"/>
</dbReference>
<protein>
    <recommendedName>
        <fullName evidence="2">Coiled-coil domain-containing protein 39</fullName>
    </recommendedName>
</protein>
<dbReference type="GO" id="GO:0036159">
    <property type="term" value="P:inner dynein arm assembly"/>
    <property type="evidence" value="ECO:0007669"/>
    <property type="project" value="InterPro"/>
</dbReference>
<name>A0A668RXF1_OREAU</name>
<reference evidence="7" key="2">
    <citation type="submission" date="2025-09" db="UniProtKB">
        <authorList>
            <consortium name="Ensembl"/>
        </authorList>
    </citation>
    <scope>IDENTIFICATION</scope>
</reference>
<keyword evidence="3 5" id="KW-0175">Coiled coil</keyword>
<dbReference type="Pfam" id="PF24161">
    <property type="entry name" value="CCDC39"/>
    <property type="match status" value="2"/>
</dbReference>
<evidence type="ECO:0000256" key="6">
    <source>
        <dbReference type="SAM" id="MobiDB-lite"/>
    </source>
</evidence>
<comment type="function">
    <text evidence="4">Required for assembly of dynein regulatory complex (DRC) and inner dynein arm (IDA) complexes, which are responsible for ciliary beat regulation, thereby playing a central role in motility in cilia and flagella. Probably acts together with CCDC40 to form a molecular ruler that determines the 96 nanometer (nm) repeat length and arrangements of components in cilia and flagella. Not required for outer dynein arm complexes assembly.</text>
</comment>
<evidence type="ECO:0000313" key="7">
    <source>
        <dbReference type="Ensembl" id="ENSOABP00000006960.2"/>
    </source>
</evidence>
<evidence type="ECO:0000256" key="1">
    <source>
        <dbReference type="ARBA" id="ARBA00005805"/>
    </source>
</evidence>
<organism evidence="7 8">
    <name type="scientific">Oreochromis aureus</name>
    <name type="common">Israeli tilapia</name>
    <name type="synonym">Chromis aureus</name>
    <dbReference type="NCBI Taxonomy" id="47969"/>
    <lineage>
        <taxon>Eukaryota</taxon>
        <taxon>Metazoa</taxon>
        <taxon>Chordata</taxon>
        <taxon>Craniata</taxon>
        <taxon>Vertebrata</taxon>
        <taxon>Euteleostomi</taxon>
        <taxon>Actinopterygii</taxon>
        <taxon>Neopterygii</taxon>
        <taxon>Teleostei</taxon>
        <taxon>Neoteleostei</taxon>
        <taxon>Acanthomorphata</taxon>
        <taxon>Ovalentaria</taxon>
        <taxon>Cichlomorphae</taxon>
        <taxon>Cichliformes</taxon>
        <taxon>Cichlidae</taxon>
        <taxon>African cichlids</taxon>
        <taxon>Pseudocrenilabrinae</taxon>
        <taxon>Oreochromini</taxon>
        <taxon>Oreochromis</taxon>
    </lineage>
</organism>
<sequence>MFFCSQALCKAKEREEEFEKHLTALSDRETGRQAQEAAKMEKELKSLAERKDMIENHIFKGKQKLDEFMEQMNWDKQTMDAFLEESAHKDEDTMAIIKYAQQDDCVHPLLTKKTLEAREKQKALVKQSTETLSAQIALDKTTENLQQAHLETQQLIHQWENTIKQMMQRDEDMQQCALVKFTSSCKMIFLKTKLAKLKGDVNQEEKKILNRKLAELTEELEEKKKKAKMLTDTLKEAEVGLMLRSAILHLYEIIPSHILHLFVSGRMIFHQILKIEVKRVRDLLYSKADNVLSLEKRLLQLQTTMKEREDEIKVYKEMLSQQLKISEQERQKLSAELGEKLSKIDMMKKCFEIVSLSLAPPEGEEEKSQAYYITKAAQEKEELRRKGDELDATIHKVELENKALENTIQLFNNSNSAFRQSLNKVNESSMYEREKVKLEGQLNVGEETLNYKKRQIQELQQDIQVFAIYKERVERDKIENKHALVSKMNEEVTSQQEKIDRASKQFSKLTKEVRSAKGTKGETFEEKDIKLRELKEFIKNVDRMLNEAWEGNPDLRSVMENYFLQVHLSLPSPSPTPASQQSSKTSSPRCSTSLSLDLTATSPPLTTSRCSSSASSSSSRKSKKL</sequence>
<evidence type="ECO:0000256" key="2">
    <source>
        <dbReference type="ARBA" id="ARBA00016725"/>
    </source>
</evidence>
<dbReference type="InterPro" id="IPR033290">
    <property type="entry name" value="CCDC39"/>
</dbReference>
<dbReference type="Ensembl" id="ENSOABT00000007206.2">
    <property type="protein sequence ID" value="ENSOABP00000006960.2"/>
    <property type="gene ID" value="ENSOABG00000003866.2"/>
</dbReference>
<keyword evidence="8" id="KW-1185">Reference proteome</keyword>
<reference evidence="7" key="1">
    <citation type="submission" date="2025-08" db="UniProtKB">
        <authorList>
            <consortium name="Ensembl"/>
        </authorList>
    </citation>
    <scope>IDENTIFICATION</scope>
</reference>
<evidence type="ECO:0000256" key="5">
    <source>
        <dbReference type="SAM" id="Coils"/>
    </source>
</evidence>
<proteinExistence type="inferred from homology"/>
<accession>A0A668RXF1</accession>
<comment type="similarity">
    <text evidence="1">Belongs to the CCDC39 family.</text>
</comment>
<evidence type="ECO:0000256" key="3">
    <source>
        <dbReference type="ARBA" id="ARBA00023054"/>
    </source>
</evidence>
<dbReference type="PANTHER" id="PTHR18962">
    <property type="entry name" value="COILED-COIL DOMAIN-CONTAINING PROTEIN 39"/>
    <property type="match status" value="1"/>
</dbReference>
<feature type="region of interest" description="Disordered" evidence="6">
    <location>
        <begin position="572"/>
        <end position="625"/>
    </location>
</feature>
<dbReference type="GO" id="GO:0005576">
    <property type="term" value="C:extracellular region"/>
    <property type="evidence" value="ECO:0007669"/>
    <property type="project" value="GOC"/>
</dbReference>
<evidence type="ECO:0000313" key="8">
    <source>
        <dbReference type="Proteomes" id="UP000472276"/>
    </source>
</evidence>
<evidence type="ECO:0000256" key="4">
    <source>
        <dbReference type="ARBA" id="ARBA00045182"/>
    </source>
</evidence>